<dbReference type="EMBL" id="CAACVJ010000312">
    <property type="protein sequence ID" value="VEP15864.1"/>
    <property type="molecule type" value="Genomic_DNA"/>
</dbReference>
<organism evidence="1 2">
    <name type="scientific">Hyella patelloides LEGE 07179</name>
    <dbReference type="NCBI Taxonomy" id="945734"/>
    <lineage>
        <taxon>Bacteria</taxon>
        <taxon>Bacillati</taxon>
        <taxon>Cyanobacteriota</taxon>
        <taxon>Cyanophyceae</taxon>
        <taxon>Pleurocapsales</taxon>
        <taxon>Hyellaceae</taxon>
        <taxon>Hyella</taxon>
    </lineage>
</organism>
<name>A0A563VWN4_9CYAN</name>
<evidence type="ECO:0000313" key="2">
    <source>
        <dbReference type="Proteomes" id="UP000320055"/>
    </source>
</evidence>
<dbReference type="Proteomes" id="UP000320055">
    <property type="component" value="Unassembled WGS sequence"/>
</dbReference>
<accession>A0A563VWN4</accession>
<keyword evidence="2" id="KW-1185">Reference proteome</keyword>
<sequence>MEAVRRQESVEKSNSAKDLVIRAQRLLKEIALDFGSQFASHYRRQVDNLCQDILSSLERDDEETLVIAEANLQDILYELNKEVRLQYKAGWNQDSIAPKWFL</sequence>
<dbReference type="AlphaFoldDB" id="A0A563VWN4"/>
<gene>
    <name evidence="1" type="ORF">H1P_380015</name>
</gene>
<evidence type="ECO:0000313" key="1">
    <source>
        <dbReference type="EMBL" id="VEP15864.1"/>
    </source>
</evidence>
<protein>
    <submittedName>
        <fullName evidence="1">Uncharacterized protein</fullName>
    </submittedName>
</protein>
<reference evidence="1 2" key="1">
    <citation type="submission" date="2019-01" db="EMBL/GenBank/DDBJ databases">
        <authorList>
            <person name="Brito A."/>
        </authorList>
    </citation>
    <scope>NUCLEOTIDE SEQUENCE [LARGE SCALE GENOMIC DNA]</scope>
    <source>
        <strain evidence="1">1</strain>
    </source>
</reference>
<dbReference type="InterPro" id="IPR029048">
    <property type="entry name" value="HSP70_C_sf"/>
</dbReference>
<dbReference type="Gene3D" id="1.20.1270.10">
    <property type="match status" value="1"/>
</dbReference>
<proteinExistence type="predicted"/>
<dbReference type="OrthoDB" id="9997946at2"/>